<keyword evidence="1" id="KW-0812">Transmembrane</keyword>
<reference evidence="2 3" key="1">
    <citation type="submission" date="2021-01" db="EMBL/GenBank/DDBJ databases">
        <title>Whole genome shotgun sequence of Actinoplanes humidus NBRC 14915.</title>
        <authorList>
            <person name="Komaki H."/>
            <person name="Tamura T."/>
        </authorList>
    </citation>
    <scope>NUCLEOTIDE SEQUENCE [LARGE SCALE GENOMIC DNA]</scope>
    <source>
        <strain evidence="2 3">NBRC 14915</strain>
    </source>
</reference>
<gene>
    <name evidence="2" type="ORF">Ahu01nite_071880</name>
</gene>
<keyword evidence="1" id="KW-1133">Transmembrane helix</keyword>
<protein>
    <submittedName>
        <fullName evidence="2">Oxidoreductase</fullName>
    </submittedName>
</protein>
<dbReference type="Proteomes" id="UP000603200">
    <property type="component" value="Unassembled WGS sequence"/>
</dbReference>
<sequence length="468" mass="49722">MIFSGTSDVRSLRGTSRKVVSAVLSGKSYSGGDVLPAGIASDPGIPAELLVDLLRGRYGYPVDNIDLVGLVIHGVNLSYRHWSGRLNLVKCLFTGSFNVSHAVVQGRICLDGSHVAGFHAIDARIDGSIHLRDGFTAPDGVRGLGLSVTGSLSVRGSTLGAPAEVPSRAALDLFRASIGDLFVNNSDLRGGIYANGSTIRRNIRLQGARIQSRQLAGMTSAADAGDGISLVNVTVGGAIYFWTSEAGPTDLQGTVSLNGARCQTWTVHPTQLEKADISIDNFTYRRILPATGSDVLRLLSGSSIAPSAYGHLAEHFEALGQPALSRITRISLQRRLARSYPLRSREGFTRRTLGILVGYGYRPALALLWLSVAVTMSGLLIMLHPGLFQPAKGSAAKAPTSMSWVESIALAVDNVVPFISTGSKEQWTLTTTNLDDWPWFTALLLLKIAGWAFAILGAASVTGAIRSK</sequence>
<feature type="transmembrane region" description="Helical" evidence="1">
    <location>
        <begin position="364"/>
        <end position="383"/>
    </location>
</feature>
<feature type="transmembrane region" description="Helical" evidence="1">
    <location>
        <begin position="439"/>
        <end position="465"/>
    </location>
</feature>
<dbReference type="RefSeq" id="WP_203841126.1">
    <property type="nucleotide sequence ID" value="NZ_BAAATV010000012.1"/>
</dbReference>
<evidence type="ECO:0000313" key="2">
    <source>
        <dbReference type="EMBL" id="GIE24086.1"/>
    </source>
</evidence>
<organism evidence="2 3">
    <name type="scientific">Winogradskya humida</name>
    <dbReference type="NCBI Taxonomy" id="113566"/>
    <lineage>
        <taxon>Bacteria</taxon>
        <taxon>Bacillati</taxon>
        <taxon>Actinomycetota</taxon>
        <taxon>Actinomycetes</taxon>
        <taxon>Micromonosporales</taxon>
        <taxon>Micromonosporaceae</taxon>
        <taxon>Winogradskya</taxon>
    </lineage>
</organism>
<evidence type="ECO:0000256" key="1">
    <source>
        <dbReference type="SAM" id="Phobius"/>
    </source>
</evidence>
<keyword evidence="3" id="KW-1185">Reference proteome</keyword>
<name>A0ABQ3ZZR1_9ACTN</name>
<evidence type="ECO:0000313" key="3">
    <source>
        <dbReference type="Proteomes" id="UP000603200"/>
    </source>
</evidence>
<proteinExistence type="predicted"/>
<accession>A0ABQ3ZZR1</accession>
<dbReference type="EMBL" id="BOMN01000102">
    <property type="protein sequence ID" value="GIE24086.1"/>
    <property type="molecule type" value="Genomic_DNA"/>
</dbReference>
<keyword evidence="1" id="KW-0472">Membrane</keyword>
<comment type="caution">
    <text evidence="2">The sequence shown here is derived from an EMBL/GenBank/DDBJ whole genome shotgun (WGS) entry which is preliminary data.</text>
</comment>